<accession>A0A7J8FTG0</accession>
<comment type="caution">
    <text evidence="1">The sequence shown here is derived from an EMBL/GenBank/DDBJ whole genome shotgun (WGS) entry which is preliminary data.</text>
</comment>
<evidence type="ECO:0000313" key="1">
    <source>
        <dbReference type="EMBL" id="KAF6450442.1"/>
    </source>
</evidence>
<dbReference type="EMBL" id="JACASF010000011">
    <property type="protein sequence ID" value="KAF6450442.1"/>
    <property type="molecule type" value="Genomic_DNA"/>
</dbReference>
<sequence length="160" mass="17163">MVQRLKISGKLLMNAVRHTAYSRGTSDVTAETKTHRSFTVNRIQEEEIWEFLEHLAHTALLGFSSHASSEDLSFAAGPPLSSHTVPGAELARGGLQARSVRLPALLQKVVQGHSSSSAYCLSGLVCYKGRVAVTLPAGAPHLHPNVGLRGLYQGTPLLLT</sequence>
<gene>
    <name evidence="1" type="ORF">HJG59_008336</name>
</gene>
<dbReference type="InParanoid" id="A0A7J8FTG0"/>
<reference evidence="1 2" key="1">
    <citation type="journal article" date="2020" name="Nature">
        <title>Six reference-quality genomes reveal evolution of bat adaptations.</title>
        <authorList>
            <person name="Jebb D."/>
            <person name="Huang Z."/>
            <person name="Pippel M."/>
            <person name="Hughes G.M."/>
            <person name="Lavrichenko K."/>
            <person name="Devanna P."/>
            <person name="Winkler S."/>
            <person name="Jermiin L.S."/>
            <person name="Skirmuntt E.C."/>
            <person name="Katzourakis A."/>
            <person name="Burkitt-Gray L."/>
            <person name="Ray D.A."/>
            <person name="Sullivan K.A.M."/>
            <person name="Roscito J.G."/>
            <person name="Kirilenko B.M."/>
            <person name="Davalos L.M."/>
            <person name="Corthals A.P."/>
            <person name="Power M.L."/>
            <person name="Jones G."/>
            <person name="Ransome R.D."/>
            <person name="Dechmann D.K.N."/>
            <person name="Locatelli A.G."/>
            <person name="Puechmaille S.J."/>
            <person name="Fedrigo O."/>
            <person name="Jarvis E.D."/>
            <person name="Hiller M."/>
            <person name="Vernes S.C."/>
            <person name="Myers E.W."/>
            <person name="Teeling E.C."/>
        </authorList>
    </citation>
    <scope>NUCLEOTIDE SEQUENCE [LARGE SCALE GENOMIC DNA]</scope>
    <source>
        <strain evidence="1">MMolMol1</strain>
        <tissue evidence="1">Muscle</tissue>
    </source>
</reference>
<protein>
    <submittedName>
        <fullName evidence="1">Uncharacterized protein</fullName>
    </submittedName>
</protein>
<name>A0A7J8FTG0_MOLMO</name>
<evidence type="ECO:0000313" key="2">
    <source>
        <dbReference type="Proteomes" id="UP000550707"/>
    </source>
</evidence>
<dbReference type="Proteomes" id="UP000550707">
    <property type="component" value="Unassembled WGS sequence"/>
</dbReference>
<keyword evidence="2" id="KW-1185">Reference proteome</keyword>
<dbReference type="AlphaFoldDB" id="A0A7J8FTG0"/>
<proteinExistence type="predicted"/>
<organism evidence="1 2">
    <name type="scientific">Molossus molossus</name>
    <name type="common">Pallas' mastiff bat</name>
    <name type="synonym">Vespertilio molossus</name>
    <dbReference type="NCBI Taxonomy" id="27622"/>
    <lineage>
        <taxon>Eukaryota</taxon>
        <taxon>Metazoa</taxon>
        <taxon>Chordata</taxon>
        <taxon>Craniata</taxon>
        <taxon>Vertebrata</taxon>
        <taxon>Euteleostomi</taxon>
        <taxon>Mammalia</taxon>
        <taxon>Eutheria</taxon>
        <taxon>Laurasiatheria</taxon>
        <taxon>Chiroptera</taxon>
        <taxon>Yangochiroptera</taxon>
        <taxon>Molossidae</taxon>
        <taxon>Molossus</taxon>
    </lineage>
</organism>